<organism evidence="10 11">
    <name type="scientific">Caedimonas varicaedens</name>
    <dbReference type="NCBI Taxonomy" id="1629334"/>
    <lineage>
        <taxon>Bacteria</taxon>
        <taxon>Pseudomonadati</taxon>
        <taxon>Pseudomonadota</taxon>
        <taxon>Alphaproteobacteria</taxon>
        <taxon>Holosporales</taxon>
        <taxon>Caedimonadaceae</taxon>
        <taxon>Caedimonas</taxon>
    </lineage>
</organism>
<dbReference type="Pfam" id="PF01195">
    <property type="entry name" value="Pept_tRNA_hydro"/>
    <property type="match status" value="1"/>
</dbReference>
<keyword evidence="7" id="KW-0963">Cytoplasm</keyword>
<feature type="site" description="Stabilizes the basic form of H active site to accept a proton" evidence="7">
    <location>
        <position position="91"/>
    </location>
</feature>
<keyword evidence="3 7" id="KW-0378">Hydrolase</keyword>
<dbReference type="AlphaFoldDB" id="A0A0K8MCU7"/>
<sequence length="190" mass="21037">MILFVGLGNPGTQYALNRHNVGFMVVDVLADHFSFSAFKRRGEAVIAEGEIASRKVTLLKPMNFMNRSGISVSEFAHFFKIPLEDIIVAHDDLDLVPGKVKIKQGGGAGGHNGLRSLDAHLGQDYWRLRIGIGHPGHRDAVHSYVLKNFSSEEEDWLVPLLQALAREASLLVQKDMPGFLNNLALRLREA</sequence>
<keyword evidence="11" id="KW-1185">Reference proteome</keyword>
<reference evidence="10 11" key="1">
    <citation type="submission" date="2015-03" db="EMBL/GenBank/DDBJ databases">
        <title>Caedibacter varicaedens, whole genome shotgun sequence.</title>
        <authorList>
            <person name="Suzuki H."/>
            <person name="Dapper A.L."/>
            <person name="Gibson A.K."/>
            <person name="Jackson C."/>
            <person name="Lee H."/>
            <person name="Pejaver V.R."/>
            <person name="Doak T."/>
            <person name="Lynch M."/>
        </authorList>
    </citation>
    <scope>NUCLEOTIDE SEQUENCE [LARGE SCALE GENOMIC DNA]</scope>
</reference>
<dbReference type="HAMAP" id="MF_00083">
    <property type="entry name" value="Pept_tRNA_hydro_bact"/>
    <property type="match status" value="1"/>
</dbReference>
<evidence type="ECO:0000256" key="3">
    <source>
        <dbReference type="ARBA" id="ARBA00022801"/>
    </source>
</evidence>
<evidence type="ECO:0000256" key="8">
    <source>
        <dbReference type="RuleBase" id="RU000673"/>
    </source>
</evidence>
<evidence type="ECO:0000256" key="2">
    <source>
        <dbReference type="ARBA" id="ARBA00022555"/>
    </source>
</evidence>
<evidence type="ECO:0000256" key="4">
    <source>
        <dbReference type="ARBA" id="ARBA00022884"/>
    </source>
</evidence>
<dbReference type="PROSITE" id="PS01196">
    <property type="entry name" value="PEPT_TRNA_HYDROL_2"/>
    <property type="match status" value="1"/>
</dbReference>
<dbReference type="Proteomes" id="UP000036771">
    <property type="component" value="Unassembled WGS sequence"/>
</dbReference>
<comment type="subcellular location">
    <subcellularLocation>
        <location evidence="7">Cytoplasm</location>
    </subcellularLocation>
</comment>
<feature type="binding site" evidence="7">
    <location>
        <position position="64"/>
    </location>
    <ligand>
        <name>tRNA</name>
        <dbReference type="ChEBI" id="CHEBI:17843"/>
    </ligand>
</feature>
<dbReference type="STRING" id="1629334.Cva_00661"/>
<dbReference type="GO" id="GO:0004045">
    <property type="term" value="F:peptidyl-tRNA hydrolase activity"/>
    <property type="evidence" value="ECO:0007669"/>
    <property type="project" value="UniProtKB-UniRule"/>
</dbReference>
<dbReference type="EC" id="3.1.1.29" evidence="1 7"/>
<dbReference type="GO" id="GO:0006515">
    <property type="term" value="P:protein quality control for misfolded or incompletely synthesized proteins"/>
    <property type="evidence" value="ECO:0007669"/>
    <property type="project" value="UniProtKB-UniRule"/>
</dbReference>
<dbReference type="PROSITE" id="PS01195">
    <property type="entry name" value="PEPT_TRNA_HYDROL_1"/>
    <property type="match status" value="1"/>
</dbReference>
<feature type="binding site" evidence="7">
    <location>
        <position position="14"/>
    </location>
    <ligand>
        <name>tRNA</name>
        <dbReference type="ChEBI" id="CHEBI:17843"/>
    </ligand>
</feature>
<dbReference type="FunFam" id="3.40.50.1470:FF:000001">
    <property type="entry name" value="Peptidyl-tRNA hydrolase"/>
    <property type="match status" value="1"/>
</dbReference>
<feature type="binding site" evidence="7">
    <location>
        <position position="112"/>
    </location>
    <ligand>
        <name>tRNA</name>
        <dbReference type="ChEBI" id="CHEBI:17843"/>
    </ligand>
</feature>
<dbReference type="NCBIfam" id="TIGR00447">
    <property type="entry name" value="pth"/>
    <property type="match status" value="1"/>
</dbReference>
<name>A0A0K8MCU7_9PROT</name>
<evidence type="ECO:0000256" key="9">
    <source>
        <dbReference type="RuleBase" id="RU004320"/>
    </source>
</evidence>
<evidence type="ECO:0000256" key="5">
    <source>
        <dbReference type="ARBA" id="ARBA00038063"/>
    </source>
</evidence>
<dbReference type="InterPro" id="IPR018171">
    <property type="entry name" value="Pept_tRNA_hydro_CS"/>
</dbReference>
<comment type="catalytic activity">
    <reaction evidence="7 8">
        <text>an N-acyl-L-alpha-aminoacyl-tRNA + H2O = an N-acyl-L-amino acid + a tRNA + H(+)</text>
        <dbReference type="Rhea" id="RHEA:54448"/>
        <dbReference type="Rhea" id="RHEA-COMP:10123"/>
        <dbReference type="Rhea" id="RHEA-COMP:13883"/>
        <dbReference type="ChEBI" id="CHEBI:15377"/>
        <dbReference type="ChEBI" id="CHEBI:15378"/>
        <dbReference type="ChEBI" id="CHEBI:59874"/>
        <dbReference type="ChEBI" id="CHEBI:78442"/>
        <dbReference type="ChEBI" id="CHEBI:138191"/>
        <dbReference type="EC" id="3.1.1.29"/>
    </reaction>
</comment>
<dbReference type="InterPro" id="IPR036416">
    <property type="entry name" value="Pept_tRNA_hydro_sf"/>
</dbReference>
<feature type="binding site" evidence="7">
    <location>
        <position position="66"/>
    </location>
    <ligand>
        <name>tRNA</name>
        <dbReference type="ChEBI" id="CHEBI:17843"/>
    </ligand>
</feature>
<gene>
    <name evidence="7 10" type="primary">pth</name>
    <name evidence="10" type="ORF">Cva_00661</name>
</gene>
<comment type="similarity">
    <text evidence="5 7 9">Belongs to the PTH family.</text>
</comment>
<dbReference type="PANTHER" id="PTHR17224:SF1">
    <property type="entry name" value="PEPTIDYL-TRNA HYDROLASE"/>
    <property type="match status" value="1"/>
</dbReference>
<dbReference type="EMBL" id="BBVC01000022">
    <property type="protein sequence ID" value="GAO98018.1"/>
    <property type="molecule type" value="Genomic_DNA"/>
</dbReference>
<comment type="caution">
    <text evidence="10">The sequence shown here is derived from an EMBL/GenBank/DDBJ whole genome shotgun (WGS) entry which is preliminary data.</text>
</comment>
<accession>A0A0K8MCU7</accession>
<comment type="function">
    <text evidence="7">Hydrolyzes ribosome-free peptidyl-tRNAs (with 1 or more amino acids incorporated), which drop off the ribosome during protein synthesis, or as a result of ribosome stalling.</text>
</comment>
<dbReference type="GO" id="GO:0072344">
    <property type="term" value="P:rescue of stalled ribosome"/>
    <property type="evidence" value="ECO:0007669"/>
    <property type="project" value="UniProtKB-UniRule"/>
</dbReference>
<feature type="active site" description="Proton acceptor" evidence="7">
    <location>
        <position position="19"/>
    </location>
</feature>
<evidence type="ECO:0000313" key="10">
    <source>
        <dbReference type="EMBL" id="GAO98018.1"/>
    </source>
</evidence>
<proteinExistence type="inferred from homology"/>
<dbReference type="OrthoDB" id="9800507at2"/>
<evidence type="ECO:0000256" key="1">
    <source>
        <dbReference type="ARBA" id="ARBA00013260"/>
    </source>
</evidence>
<comment type="function">
    <text evidence="7">Catalyzes the release of premature peptidyl moieties from peptidyl-tRNA molecules trapped in stalled 50S ribosomal subunits, and thus maintains levels of free tRNAs and 50S ribosomes.</text>
</comment>
<evidence type="ECO:0000256" key="6">
    <source>
        <dbReference type="ARBA" id="ARBA00050038"/>
    </source>
</evidence>
<comment type="subunit">
    <text evidence="7">Monomer.</text>
</comment>
<dbReference type="InterPro" id="IPR001328">
    <property type="entry name" value="Pept_tRNA_hydro"/>
</dbReference>
<dbReference type="PANTHER" id="PTHR17224">
    <property type="entry name" value="PEPTIDYL-TRNA HYDROLASE"/>
    <property type="match status" value="1"/>
</dbReference>
<feature type="site" description="Discriminates between blocked and unblocked aminoacyl-tRNA" evidence="7">
    <location>
        <position position="9"/>
    </location>
</feature>
<evidence type="ECO:0000256" key="7">
    <source>
        <dbReference type="HAMAP-Rule" id="MF_00083"/>
    </source>
</evidence>
<dbReference type="Gene3D" id="3.40.50.1470">
    <property type="entry name" value="Peptidyl-tRNA hydrolase"/>
    <property type="match status" value="1"/>
</dbReference>
<keyword evidence="2 7" id="KW-0820">tRNA-binding</keyword>
<keyword evidence="4 7" id="KW-0694">RNA-binding</keyword>
<dbReference type="SUPFAM" id="SSF53178">
    <property type="entry name" value="Peptidyl-tRNA hydrolase-like"/>
    <property type="match status" value="1"/>
</dbReference>
<dbReference type="GO" id="GO:0005737">
    <property type="term" value="C:cytoplasm"/>
    <property type="evidence" value="ECO:0007669"/>
    <property type="project" value="UniProtKB-SubCell"/>
</dbReference>
<evidence type="ECO:0000313" key="11">
    <source>
        <dbReference type="Proteomes" id="UP000036771"/>
    </source>
</evidence>
<dbReference type="GO" id="GO:0000049">
    <property type="term" value="F:tRNA binding"/>
    <property type="evidence" value="ECO:0007669"/>
    <property type="project" value="UniProtKB-UniRule"/>
</dbReference>
<dbReference type="CDD" id="cd00462">
    <property type="entry name" value="PTH"/>
    <property type="match status" value="1"/>
</dbReference>
<protein>
    <recommendedName>
        <fullName evidence="6 7">Peptidyl-tRNA hydrolase</fullName>
        <shortName evidence="7">Pth</shortName>
        <ecNumber evidence="1 7">3.1.1.29</ecNumber>
    </recommendedName>
</protein>